<dbReference type="Pfam" id="PF00668">
    <property type="entry name" value="Condensation"/>
    <property type="match status" value="2"/>
</dbReference>
<organism evidence="2 3">
    <name type="scientific">Sutterella faecalis</name>
    <dbReference type="NCBI Taxonomy" id="2584944"/>
    <lineage>
        <taxon>Bacteria</taxon>
        <taxon>Pseudomonadati</taxon>
        <taxon>Pseudomonadota</taxon>
        <taxon>Betaproteobacteria</taxon>
        <taxon>Burkholderiales</taxon>
        <taxon>Sutterellaceae</taxon>
        <taxon>Sutterella</taxon>
    </lineage>
</organism>
<dbReference type="Proteomes" id="UP000308889">
    <property type="component" value="Chromosome"/>
</dbReference>
<feature type="domain" description="Condensation" evidence="1">
    <location>
        <begin position="467"/>
        <end position="862"/>
    </location>
</feature>
<dbReference type="InterPro" id="IPR023213">
    <property type="entry name" value="CAT-like_dom_sf"/>
</dbReference>
<evidence type="ECO:0000259" key="1">
    <source>
        <dbReference type="Pfam" id="PF00668"/>
    </source>
</evidence>
<dbReference type="PANTHER" id="PTHR45527:SF1">
    <property type="entry name" value="FATTY ACID SYNTHASE"/>
    <property type="match status" value="1"/>
</dbReference>
<proteinExistence type="predicted"/>
<name>A0ABX5VHF8_9BURK</name>
<accession>A0ABX5VHF8</accession>
<dbReference type="RefSeq" id="WP_139688941.1">
    <property type="nucleotide sequence ID" value="NZ_CP040882.1"/>
</dbReference>
<gene>
    <name evidence="2" type="ORF">FG381_11625</name>
</gene>
<evidence type="ECO:0000313" key="3">
    <source>
        <dbReference type="Proteomes" id="UP000308889"/>
    </source>
</evidence>
<feature type="domain" description="Condensation" evidence="1">
    <location>
        <begin position="65"/>
        <end position="287"/>
    </location>
</feature>
<dbReference type="SUPFAM" id="SSF52777">
    <property type="entry name" value="CoA-dependent acyltransferases"/>
    <property type="match status" value="4"/>
</dbReference>
<protein>
    <recommendedName>
        <fullName evidence="1">Condensation domain-containing protein</fullName>
    </recommendedName>
</protein>
<dbReference type="Gene3D" id="3.30.559.10">
    <property type="entry name" value="Chloramphenicol acetyltransferase-like domain"/>
    <property type="match status" value="2"/>
</dbReference>
<reference evidence="3" key="1">
    <citation type="submission" date="2019-06" db="EMBL/GenBank/DDBJ databases">
        <authorList>
            <person name="Oh B.S."/>
        </authorList>
    </citation>
    <scope>NUCLEOTIDE SEQUENCE [LARGE SCALE GENOMIC DNA]</scope>
    <source>
        <strain evidence="3">KGMB03119</strain>
    </source>
</reference>
<dbReference type="InterPro" id="IPR001242">
    <property type="entry name" value="Condensation_dom"/>
</dbReference>
<dbReference type="PANTHER" id="PTHR45527">
    <property type="entry name" value="NONRIBOSOMAL PEPTIDE SYNTHETASE"/>
    <property type="match status" value="1"/>
</dbReference>
<dbReference type="EMBL" id="CP040882">
    <property type="protein sequence ID" value="QDA55528.1"/>
    <property type="molecule type" value="Genomic_DNA"/>
</dbReference>
<keyword evidence="3" id="KW-1185">Reference proteome</keyword>
<sequence>MLRIRTSESSDAAARIIERVLARHRMTGLHPTMAGGWRLMPVGTETAQVRVFSEGSDSQTLLARARECLSLREGRLAAAALAPQKDGILAAVALNHLAADGISWRVLMEELEASFTGCSVADEEPESAASQWFSLLSHTAQFDEEASSWAEVLRTGVDLPNSASRRTHADMTVFECRLDAENTAKLLDRAGPDLEAALLGAFASGLSRWAGKTWPDAASLRTPLIWVEHHGREILSDDMPDTGDAVGWFTSLVPTAISGSTLEERLRAASASLSLGEANGLGFGVLAAYRENAAAVPEALRAGLCRRGAAEFNYLGRFDLGVGSEDAESALSIEQLGDSADQSPDFPAGAPLSITLLVNEKGELECGFAVDLRGLADPEGTGRYLKSSWKRALEEVIDALGAAGSSEGASVVAGVRLAGIALDPGQVEELQKLYGAENIEKVRPVSWREANYLVDRTRLPTRPPVYYIRQFRYGVEGDLDADLMRRSFRELTHVHSIFRTAFGGYGELSGKPFDAAVVLRRRDCEFVEEDLRELAAADMSAALLRVDAFIHRSQEAIANISTDSLLHFGLFRVGERSWKIACVFHHIIIDRWSGNLFFAELACGKVPAPESIPDYGDFARYEKNRNVAEDLDWWSEALRGVDAPGDMPGVLPFEYAPGAPHESRVKGILLEPELVGKLQEIAFDSGASMPALFCFAGGLLMAEYHRAHSPVWEVNVAGRTAPVEGLDRMMGTTMATMPVTFAFKGEESASDALARFQEALIDFESHTYVPLGEIIRRIPNWPRAPELTLNVESQPSFESDDTPLWAKSVTAEAGTNEGVIPYALVVEALHDGSGAVRAWLNYSPERVNAVDRVLTDFKRHVEWLAESKGKLMQEHLSWL</sequence>
<dbReference type="Gene3D" id="3.30.559.30">
    <property type="entry name" value="Nonribosomal peptide synthetase, condensation domain"/>
    <property type="match status" value="2"/>
</dbReference>
<evidence type="ECO:0000313" key="2">
    <source>
        <dbReference type="EMBL" id="QDA55528.1"/>
    </source>
</evidence>